<protein>
    <recommendedName>
        <fullName evidence="10">Chemotaxis protein</fullName>
    </recommendedName>
</protein>
<feature type="domain" description="HAMP" evidence="7">
    <location>
        <begin position="439"/>
        <end position="492"/>
    </location>
</feature>
<dbReference type="GO" id="GO:0007165">
    <property type="term" value="P:signal transduction"/>
    <property type="evidence" value="ECO:0007669"/>
    <property type="project" value="UniProtKB-KW"/>
</dbReference>
<name>A0A1F6G5K4_9PROT</name>
<dbReference type="EMBL" id="MFNE01000051">
    <property type="protein sequence ID" value="OGG93393.1"/>
    <property type="molecule type" value="Genomic_DNA"/>
</dbReference>
<comment type="caution">
    <text evidence="8">The sequence shown here is derived from an EMBL/GenBank/DDBJ whole genome shotgun (WGS) entry which is preliminary data.</text>
</comment>
<dbReference type="InterPro" id="IPR003660">
    <property type="entry name" value="HAMP_dom"/>
</dbReference>
<keyword evidence="5" id="KW-0472">Membrane</keyword>
<dbReference type="AlphaFoldDB" id="A0A1F6G5K4"/>
<dbReference type="PRINTS" id="PR00260">
    <property type="entry name" value="CHEMTRNSDUCR"/>
</dbReference>
<gene>
    <name evidence="8" type="ORF">A2527_01605</name>
</gene>
<dbReference type="SMART" id="SM00283">
    <property type="entry name" value="MA"/>
    <property type="match status" value="1"/>
</dbReference>
<dbReference type="GO" id="GO:0006935">
    <property type="term" value="P:chemotaxis"/>
    <property type="evidence" value="ECO:0007669"/>
    <property type="project" value="InterPro"/>
</dbReference>
<proteinExistence type="inferred from homology"/>
<dbReference type="InterPro" id="IPR004089">
    <property type="entry name" value="MCPsignal_dom"/>
</dbReference>
<sequence>MQLKLRSKLLILCLVISLVPFLILALVSINQSSSAIESGVFDRLNAVRETKASQVEDYFGTIRNQILSLAESHTTVEAMIELKTGFHKIETDQKFSEGERKAMDQNLRDYYTNQFLPKLNQNLSPPAKVDTYWPGDEKARIFQYKYISNNPKPVGSKHELDVVADGSDYAKAHAKFHPFFRNYLEKFGFYDIFLIDPKSGQVIYSVFKEADFANSLLNGPYQNTNLAEVFKAAASSGDRSFVKLVDFKSYPPSYASAASFIASPIYEGSELVGVLVFQMPVDKINNIMTSNKEWEKTGLGESGETYLVGDDFRLRSEPRFLIEDKVGYLKLMRQVGMSETDAKKIENTGTAIGVQTVRTPGTEAAFAGKTDHEIYDDYRGVAALSSYRPLKVEDVSWVLMAEMDEGEALAAIGKLELYMAVLALVISVLVVFIALIFTNKITGPILKLTKMMVHIEQDKDFTQRIAVENKDEVGEIAVAMNHLLDSLQSSFQKIAEGTDTLSAATLELSATATQIQKATEEVNQGIESSASATTEMSTNLGELAQSVNDMAKASGEISGLSSQAQTGARNSQQSMNDTQKAIEKISESSNKIGSIINVITEISNQTNLLSLNAAIEAAKAGEQGKGFAVVAEEVRNLADRSGTQVNQIRNLIEVSSANVKEGTEVVGKTGQTLRGITDQVGQISKSINEMTLGMTEQNQRAREISLAVEEIAKVSDSNSSAMNELASSVTQVEATIEDLSKMADRLKQEVNRFRV</sequence>
<evidence type="ECO:0000313" key="9">
    <source>
        <dbReference type="Proteomes" id="UP000178449"/>
    </source>
</evidence>
<dbReference type="SUPFAM" id="SSF58104">
    <property type="entry name" value="Methyl-accepting chemotaxis protein (MCP) signaling domain"/>
    <property type="match status" value="1"/>
</dbReference>
<evidence type="ECO:0000256" key="2">
    <source>
        <dbReference type="ARBA" id="ARBA00029447"/>
    </source>
</evidence>
<organism evidence="8 9">
    <name type="scientific">Candidatus Lambdaproteobacteria bacterium RIFOXYD2_FULL_50_16</name>
    <dbReference type="NCBI Taxonomy" id="1817772"/>
    <lineage>
        <taxon>Bacteria</taxon>
        <taxon>Pseudomonadati</taxon>
        <taxon>Pseudomonadota</taxon>
        <taxon>Candidatus Lambdaproteobacteria</taxon>
    </lineage>
</organism>
<dbReference type="PROSITE" id="PS50111">
    <property type="entry name" value="CHEMOTAXIS_TRANSDUC_2"/>
    <property type="match status" value="1"/>
</dbReference>
<evidence type="ECO:0000313" key="8">
    <source>
        <dbReference type="EMBL" id="OGG93393.1"/>
    </source>
</evidence>
<dbReference type="SMART" id="SM00304">
    <property type="entry name" value="HAMP"/>
    <property type="match status" value="1"/>
</dbReference>
<evidence type="ECO:0000256" key="4">
    <source>
        <dbReference type="SAM" id="MobiDB-lite"/>
    </source>
</evidence>
<dbReference type="CDD" id="cd06225">
    <property type="entry name" value="HAMP"/>
    <property type="match status" value="1"/>
</dbReference>
<dbReference type="GO" id="GO:0016020">
    <property type="term" value="C:membrane"/>
    <property type="evidence" value="ECO:0007669"/>
    <property type="project" value="InterPro"/>
</dbReference>
<evidence type="ECO:0000259" key="7">
    <source>
        <dbReference type="PROSITE" id="PS50885"/>
    </source>
</evidence>
<dbReference type="Pfam" id="PF00015">
    <property type="entry name" value="MCPsignal"/>
    <property type="match status" value="1"/>
</dbReference>
<feature type="transmembrane region" description="Helical" evidence="5">
    <location>
        <begin position="417"/>
        <end position="437"/>
    </location>
</feature>
<dbReference type="InterPro" id="IPR004090">
    <property type="entry name" value="Chemotax_Me-accpt_rcpt"/>
</dbReference>
<dbReference type="Gene3D" id="1.10.287.950">
    <property type="entry name" value="Methyl-accepting chemotaxis protein"/>
    <property type="match status" value="1"/>
</dbReference>
<feature type="region of interest" description="Disordered" evidence="4">
    <location>
        <begin position="555"/>
        <end position="580"/>
    </location>
</feature>
<keyword evidence="5" id="KW-1133">Transmembrane helix</keyword>
<evidence type="ECO:0000259" key="6">
    <source>
        <dbReference type="PROSITE" id="PS50111"/>
    </source>
</evidence>
<dbReference type="GO" id="GO:0004888">
    <property type="term" value="F:transmembrane signaling receptor activity"/>
    <property type="evidence" value="ECO:0007669"/>
    <property type="project" value="InterPro"/>
</dbReference>
<dbReference type="Proteomes" id="UP000178449">
    <property type="component" value="Unassembled WGS sequence"/>
</dbReference>
<dbReference type="PANTHER" id="PTHR32089">
    <property type="entry name" value="METHYL-ACCEPTING CHEMOTAXIS PROTEIN MCPB"/>
    <property type="match status" value="1"/>
</dbReference>
<evidence type="ECO:0000256" key="5">
    <source>
        <dbReference type="SAM" id="Phobius"/>
    </source>
</evidence>
<feature type="compositionally biased region" description="Polar residues" evidence="4">
    <location>
        <begin position="559"/>
        <end position="579"/>
    </location>
</feature>
<comment type="similarity">
    <text evidence="2">Belongs to the methyl-accepting chemotaxis (MCP) protein family.</text>
</comment>
<accession>A0A1F6G5K4</accession>
<dbReference type="Pfam" id="PF00672">
    <property type="entry name" value="HAMP"/>
    <property type="match status" value="1"/>
</dbReference>
<reference evidence="8 9" key="1">
    <citation type="journal article" date="2016" name="Nat. Commun.">
        <title>Thousands of microbial genomes shed light on interconnected biogeochemical processes in an aquifer system.</title>
        <authorList>
            <person name="Anantharaman K."/>
            <person name="Brown C.T."/>
            <person name="Hug L.A."/>
            <person name="Sharon I."/>
            <person name="Castelle C.J."/>
            <person name="Probst A.J."/>
            <person name="Thomas B.C."/>
            <person name="Singh A."/>
            <person name="Wilkins M.J."/>
            <person name="Karaoz U."/>
            <person name="Brodie E.L."/>
            <person name="Williams K.H."/>
            <person name="Hubbard S.S."/>
            <person name="Banfield J.F."/>
        </authorList>
    </citation>
    <scope>NUCLEOTIDE SEQUENCE [LARGE SCALE GENOMIC DNA]</scope>
</reference>
<dbReference type="Gene3D" id="3.30.450.20">
    <property type="entry name" value="PAS domain"/>
    <property type="match status" value="1"/>
</dbReference>
<keyword evidence="1 3" id="KW-0807">Transducer</keyword>
<evidence type="ECO:0008006" key="10">
    <source>
        <dbReference type="Google" id="ProtNLM"/>
    </source>
</evidence>
<dbReference type="PANTHER" id="PTHR32089:SF112">
    <property type="entry name" value="LYSOZYME-LIKE PROTEIN-RELATED"/>
    <property type="match status" value="1"/>
</dbReference>
<dbReference type="PROSITE" id="PS50885">
    <property type="entry name" value="HAMP"/>
    <property type="match status" value="1"/>
</dbReference>
<dbReference type="STRING" id="1817772.A2527_01605"/>
<dbReference type="CDD" id="cd11386">
    <property type="entry name" value="MCP_signal"/>
    <property type="match status" value="1"/>
</dbReference>
<feature type="domain" description="Methyl-accepting transducer" evidence="6">
    <location>
        <begin position="504"/>
        <end position="726"/>
    </location>
</feature>
<evidence type="ECO:0000256" key="1">
    <source>
        <dbReference type="ARBA" id="ARBA00023224"/>
    </source>
</evidence>
<keyword evidence="5" id="KW-0812">Transmembrane</keyword>
<evidence type="ECO:0000256" key="3">
    <source>
        <dbReference type="PROSITE-ProRule" id="PRU00284"/>
    </source>
</evidence>